<organism evidence="5 6">
    <name type="scientific">Mola mola</name>
    <name type="common">Ocean sunfish</name>
    <name type="synonym">Tetraodon mola</name>
    <dbReference type="NCBI Taxonomy" id="94237"/>
    <lineage>
        <taxon>Eukaryota</taxon>
        <taxon>Metazoa</taxon>
        <taxon>Chordata</taxon>
        <taxon>Craniata</taxon>
        <taxon>Vertebrata</taxon>
        <taxon>Euteleostomi</taxon>
        <taxon>Actinopterygii</taxon>
        <taxon>Neopterygii</taxon>
        <taxon>Teleostei</taxon>
        <taxon>Neoteleostei</taxon>
        <taxon>Acanthomorphata</taxon>
        <taxon>Eupercaria</taxon>
        <taxon>Tetraodontiformes</taxon>
        <taxon>Molidae</taxon>
        <taxon>Mola</taxon>
    </lineage>
</organism>
<dbReference type="InterPro" id="IPR050671">
    <property type="entry name" value="CD300_family_receptors"/>
</dbReference>
<evidence type="ECO:0000313" key="5">
    <source>
        <dbReference type="Ensembl" id="ENSMMOP00000028508.1"/>
    </source>
</evidence>
<reference evidence="5" key="1">
    <citation type="submission" date="2025-08" db="UniProtKB">
        <authorList>
            <consortium name="Ensembl"/>
        </authorList>
    </citation>
    <scope>IDENTIFICATION</scope>
</reference>
<dbReference type="Proteomes" id="UP000261620">
    <property type="component" value="Unplaced"/>
</dbReference>
<proteinExistence type="predicted"/>
<comment type="subcellular location">
    <subcellularLocation>
        <location evidence="1">Membrane</location>
    </subcellularLocation>
</comment>
<protein>
    <recommendedName>
        <fullName evidence="4">Immunoglobulin V-set domain-containing protein</fullName>
    </recommendedName>
</protein>
<evidence type="ECO:0000256" key="1">
    <source>
        <dbReference type="ARBA" id="ARBA00004370"/>
    </source>
</evidence>
<keyword evidence="6" id="KW-1185">Reference proteome</keyword>
<sequence>MPERRSCAADGQQLHVSALSGVNLAVTQRARQGGSATIKCKYPAEENSVKKFCRENENSQCANLISSYMANYTIRGRLSLTDNKEQQEFTVTISTLTQDDAGTYQCAMTRINSNSSVCLTESVYAADNQLHYSSIVCQRDSVTVSTDGDVLPDVTTTGSLACDYSCINSTTYPPTAKKTVSSAAEMPGEP</sequence>
<dbReference type="PANTHER" id="PTHR11860">
    <property type="entry name" value="POLYMERIC-IMMUNOGLOBULIN RECEPTOR"/>
    <property type="match status" value="1"/>
</dbReference>
<dbReference type="InterPro" id="IPR013106">
    <property type="entry name" value="Ig_V-set"/>
</dbReference>
<dbReference type="GO" id="GO:0005886">
    <property type="term" value="C:plasma membrane"/>
    <property type="evidence" value="ECO:0007669"/>
    <property type="project" value="TreeGrafter"/>
</dbReference>
<accession>A0A3Q3XBQ2</accession>
<dbReference type="AlphaFoldDB" id="A0A3Q3XBQ2"/>
<dbReference type="PANTHER" id="PTHR11860:SF87">
    <property type="entry name" value="CMRF35-LIKE MOLECULE 8"/>
    <property type="match status" value="1"/>
</dbReference>
<dbReference type="Ensembl" id="ENSMMOT00000028990.1">
    <property type="protein sequence ID" value="ENSMMOP00000028508.1"/>
    <property type="gene ID" value="ENSMMOG00000021532.1"/>
</dbReference>
<feature type="domain" description="Immunoglobulin V-set" evidence="4">
    <location>
        <begin position="29"/>
        <end position="114"/>
    </location>
</feature>
<name>A0A3Q3XBQ2_MOLML</name>
<evidence type="ECO:0000313" key="6">
    <source>
        <dbReference type="Proteomes" id="UP000261620"/>
    </source>
</evidence>
<dbReference type="InterPro" id="IPR013783">
    <property type="entry name" value="Ig-like_fold"/>
</dbReference>
<dbReference type="SUPFAM" id="SSF48726">
    <property type="entry name" value="Immunoglobulin"/>
    <property type="match status" value="1"/>
</dbReference>
<dbReference type="STRING" id="94237.ENSMMOP00000028508"/>
<dbReference type="Gene3D" id="2.60.40.10">
    <property type="entry name" value="Immunoglobulins"/>
    <property type="match status" value="1"/>
</dbReference>
<dbReference type="Pfam" id="PF07686">
    <property type="entry name" value="V-set"/>
    <property type="match status" value="1"/>
</dbReference>
<keyword evidence="2" id="KW-0812">Transmembrane</keyword>
<reference evidence="5" key="2">
    <citation type="submission" date="2025-09" db="UniProtKB">
        <authorList>
            <consortium name="Ensembl"/>
        </authorList>
    </citation>
    <scope>IDENTIFICATION</scope>
</reference>
<evidence type="ECO:0000256" key="3">
    <source>
        <dbReference type="ARBA" id="ARBA00023136"/>
    </source>
</evidence>
<dbReference type="InterPro" id="IPR036179">
    <property type="entry name" value="Ig-like_dom_sf"/>
</dbReference>
<evidence type="ECO:0000259" key="4">
    <source>
        <dbReference type="Pfam" id="PF07686"/>
    </source>
</evidence>
<keyword evidence="3" id="KW-0472">Membrane</keyword>
<evidence type="ECO:0000256" key="2">
    <source>
        <dbReference type="ARBA" id="ARBA00022692"/>
    </source>
</evidence>
<dbReference type="GO" id="GO:0004888">
    <property type="term" value="F:transmembrane signaling receptor activity"/>
    <property type="evidence" value="ECO:0007669"/>
    <property type="project" value="TreeGrafter"/>
</dbReference>